<name>I7GKY4_MACFA</name>
<evidence type="ECO:0000313" key="1">
    <source>
        <dbReference type="EMBL" id="BAE89064.1"/>
    </source>
</evidence>
<reference evidence="1" key="1">
    <citation type="journal article" date="2007" name="PLoS Biol.">
        <title>Rate of evolution in brain-expressed genes in humans and other primates.</title>
        <authorList>
            <person name="Wang H.-Y."/>
            <person name="Chien H.-C."/>
            <person name="Osada N."/>
            <person name="Hashimoto K."/>
            <person name="Sugano S."/>
            <person name="Gojobori T."/>
            <person name="Chou C.-K."/>
            <person name="Tsai S.-F."/>
            <person name="Wu C.-I."/>
            <person name="Shen C.-K.J."/>
        </authorList>
    </citation>
    <scope>NUCLEOTIDE SEQUENCE</scope>
</reference>
<dbReference type="AlphaFoldDB" id="I7GKY4"/>
<protein>
    <submittedName>
        <fullName evidence="1">Macaca fascicularis brain cDNA clone: QflA-16274, similar to human KIAA1671 protein (KIAA1671), mRNA, RefSeq: XM_371461.2</fullName>
    </submittedName>
</protein>
<proteinExistence type="evidence at transcript level"/>
<organism evidence="1">
    <name type="scientific">Macaca fascicularis</name>
    <name type="common">Crab-eating macaque</name>
    <name type="synonym">Cynomolgus monkey</name>
    <dbReference type="NCBI Taxonomy" id="9541"/>
    <lineage>
        <taxon>Eukaryota</taxon>
        <taxon>Metazoa</taxon>
        <taxon>Chordata</taxon>
        <taxon>Craniata</taxon>
        <taxon>Vertebrata</taxon>
        <taxon>Euteleostomi</taxon>
        <taxon>Mammalia</taxon>
        <taxon>Eutheria</taxon>
        <taxon>Euarchontoglires</taxon>
        <taxon>Primates</taxon>
        <taxon>Haplorrhini</taxon>
        <taxon>Catarrhini</taxon>
        <taxon>Cercopithecidae</taxon>
        <taxon>Cercopithecinae</taxon>
        <taxon>Macaca</taxon>
    </lineage>
</organism>
<dbReference type="EMBL" id="AB172002">
    <property type="protein sequence ID" value="BAE89064.1"/>
    <property type="molecule type" value="mRNA"/>
</dbReference>
<sequence length="35" mass="4006">MEDNFVLCCFLNHNNILKSCTSQMIVILKTLCKMG</sequence>
<accession>I7GKY4</accession>